<keyword evidence="3" id="KW-1185">Reference proteome</keyword>
<dbReference type="Proteomes" id="UP000649753">
    <property type="component" value="Unassembled WGS sequence"/>
</dbReference>
<feature type="compositionally biased region" description="Polar residues" evidence="1">
    <location>
        <begin position="99"/>
        <end position="116"/>
    </location>
</feature>
<gene>
    <name evidence="2" type="ORF">H4W31_000711</name>
</gene>
<evidence type="ECO:0000313" key="3">
    <source>
        <dbReference type="Proteomes" id="UP000649753"/>
    </source>
</evidence>
<dbReference type="GO" id="GO:0003677">
    <property type="term" value="F:DNA binding"/>
    <property type="evidence" value="ECO:0007669"/>
    <property type="project" value="UniProtKB-KW"/>
</dbReference>
<evidence type="ECO:0000256" key="1">
    <source>
        <dbReference type="SAM" id="MobiDB-lite"/>
    </source>
</evidence>
<accession>A0A927LYW2</accession>
<sequence>MDIERGLILLQKAAERLAWQMDQSGVTGVGTDGSGSVRVELDDAGQVRQVDIGRMWWQEIGPEQLSVAVLDAANQAAADRLKIWSERVAEREGGDPPTDWQSSMDQQRGNDGSNHLRSAESASRESRAEVLLRTSEVTRAALSEVDGYRHRLEARGGQQVVGRGRDNRATVAVKRGQIAEVEISQRWLREQPSGSAVGSEVLAACQDAYDQETEDEAASLAGLPAIVELRELTADPAALLRRLGMAR</sequence>
<dbReference type="SUPFAM" id="SSF82607">
    <property type="entry name" value="YbaB-like"/>
    <property type="match status" value="1"/>
</dbReference>
<comment type="caution">
    <text evidence="2">The sequence shown here is derived from an EMBL/GenBank/DDBJ whole genome shotgun (WGS) entry which is preliminary data.</text>
</comment>
<feature type="region of interest" description="Disordered" evidence="1">
    <location>
        <begin position="89"/>
        <end position="130"/>
    </location>
</feature>
<protein>
    <submittedName>
        <fullName evidence="2">DNA-binding protein YbaB</fullName>
    </submittedName>
</protein>
<dbReference type="AlphaFoldDB" id="A0A927LYW2"/>
<reference evidence="2" key="1">
    <citation type="submission" date="2020-10" db="EMBL/GenBank/DDBJ databases">
        <title>Sequencing the genomes of 1000 actinobacteria strains.</title>
        <authorList>
            <person name="Klenk H.-P."/>
        </authorList>
    </citation>
    <scope>NUCLEOTIDE SEQUENCE</scope>
    <source>
        <strain evidence="2">DSM 46832</strain>
    </source>
</reference>
<proteinExistence type="predicted"/>
<dbReference type="Gene3D" id="3.30.1310.10">
    <property type="entry name" value="Nucleoid-associated protein YbaB-like domain"/>
    <property type="match status" value="1"/>
</dbReference>
<organism evidence="2 3">
    <name type="scientific">Plantactinospora soyae</name>
    <dbReference type="NCBI Taxonomy" id="1544732"/>
    <lineage>
        <taxon>Bacteria</taxon>
        <taxon>Bacillati</taxon>
        <taxon>Actinomycetota</taxon>
        <taxon>Actinomycetes</taxon>
        <taxon>Micromonosporales</taxon>
        <taxon>Micromonosporaceae</taxon>
        <taxon>Plantactinospora</taxon>
    </lineage>
</organism>
<dbReference type="InterPro" id="IPR036894">
    <property type="entry name" value="YbaB-like_sf"/>
</dbReference>
<dbReference type="RefSeq" id="WP_192765335.1">
    <property type="nucleotide sequence ID" value="NZ_JADBEB010000001.1"/>
</dbReference>
<name>A0A927LYW2_9ACTN</name>
<evidence type="ECO:0000313" key="2">
    <source>
        <dbReference type="EMBL" id="MBE1485073.1"/>
    </source>
</evidence>
<keyword evidence="2" id="KW-0238">DNA-binding</keyword>
<dbReference type="EMBL" id="JADBEB010000001">
    <property type="protein sequence ID" value="MBE1485073.1"/>
    <property type="molecule type" value="Genomic_DNA"/>
</dbReference>